<sequence>MSRRTIKMDQIRSVEATLHNYISSGFTQAQNGAIVQDESADLLDGAFRAMFQTTEGLSEAVEGLNGFLNKVADAFEKRDAQLKSMIDSNLKEVPVGTREQKNDYYISQGKDSKERYNRRKMVDIAESQYNDFPK</sequence>
<accession>A0A0B7GRT0</accession>
<dbReference type="AlphaFoldDB" id="A0A0B7GRT0"/>
<protein>
    <submittedName>
        <fullName evidence="1">Uncharacterized protein</fullName>
    </submittedName>
</protein>
<evidence type="ECO:0000313" key="1">
    <source>
        <dbReference type="EMBL" id="CEL91475.1"/>
    </source>
</evidence>
<dbReference type="EMBL" id="CDMW01000001">
    <property type="protein sequence ID" value="CEL91475.1"/>
    <property type="molecule type" value="Genomic_DNA"/>
</dbReference>
<evidence type="ECO:0000313" key="3">
    <source>
        <dbReference type="Proteomes" id="UP000183504"/>
    </source>
</evidence>
<reference evidence="2 4" key="2">
    <citation type="submission" date="2018-11" db="EMBL/GenBank/DDBJ databases">
        <title>Species Designations Belie Phenotypic and Genotypic Heterogeneity in Oral Streptococci.</title>
        <authorList>
            <person name="Velsko I."/>
        </authorList>
    </citation>
    <scope>NUCLEOTIDE SEQUENCE [LARGE SCALE GENOMIC DNA]</scope>
    <source>
        <strain evidence="2 4">KLC03</strain>
    </source>
</reference>
<gene>
    <name evidence="2" type="ORF">D8887_11475</name>
    <name evidence="1" type="ORF">SSV_2207</name>
</gene>
<proteinExistence type="predicted"/>
<organism evidence="1 3">
    <name type="scientific">Streptococcus sanguinis</name>
    <dbReference type="NCBI Taxonomy" id="1305"/>
    <lineage>
        <taxon>Bacteria</taxon>
        <taxon>Bacillati</taxon>
        <taxon>Bacillota</taxon>
        <taxon>Bacilli</taxon>
        <taxon>Lactobacillales</taxon>
        <taxon>Streptococcaceae</taxon>
        <taxon>Streptococcus</taxon>
    </lineage>
</organism>
<evidence type="ECO:0000313" key="4">
    <source>
        <dbReference type="Proteomes" id="UP000269317"/>
    </source>
</evidence>
<evidence type="ECO:0000313" key="2">
    <source>
        <dbReference type="EMBL" id="RSI07180.1"/>
    </source>
</evidence>
<dbReference type="RefSeq" id="WP_072074828.1">
    <property type="nucleotide sequence ID" value="NZ_CDMW01000001.1"/>
</dbReference>
<name>A0A0B7GRT0_STRSA</name>
<dbReference type="Proteomes" id="UP000269317">
    <property type="component" value="Unassembled WGS sequence"/>
</dbReference>
<reference evidence="1 3" key="1">
    <citation type="submission" date="2015-01" db="EMBL/GenBank/DDBJ databases">
        <authorList>
            <person name="Pelicic Vladimir"/>
        </authorList>
    </citation>
    <scope>NUCLEOTIDE SEQUENCE [LARGE SCALE GENOMIC DNA]</scope>
    <source>
        <strain evidence="1 3">2908</strain>
    </source>
</reference>
<dbReference type="Proteomes" id="UP000183504">
    <property type="component" value="Unassembled WGS sequence"/>
</dbReference>
<dbReference type="EMBL" id="RJML01000015">
    <property type="protein sequence ID" value="RSI07180.1"/>
    <property type="molecule type" value="Genomic_DNA"/>
</dbReference>